<organism evidence="12 13">
    <name type="scientific">Thyridium curvatum</name>
    <dbReference type="NCBI Taxonomy" id="1093900"/>
    <lineage>
        <taxon>Eukaryota</taxon>
        <taxon>Fungi</taxon>
        <taxon>Dikarya</taxon>
        <taxon>Ascomycota</taxon>
        <taxon>Pezizomycotina</taxon>
        <taxon>Sordariomycetes</taxon>
        <taxon>Sordariomycetidae</taxon>
        <taxon>Thyridiales</taxon>
        <taxon>Thyridiaceae</taxon>
        <taxon>Thyridium</taxon>
    </lineage>
</organism>
<evidence type="ECO:0000256" key="1">
    <source>
        <dbReference type="ARBA" id="ARBA00004167"/>
    </source>
</evidence>
<evidence type="ECO:0000259" key="11">
    <source>
        <dbReference type="PROSITE" id="PS50830"/>
    </source>
</evidence>
<dbReference type="GO" id="GO:0004519">
    <property type="term" value="F:endonuclease activity"/>
    <property type="evidence" value="ECO:0007669"/>
    <property type="project" value="UniProtKB-KW"/>
</dbReference>
<gene>
    <name evidence="12" type="ORF">E0L32_012375</name>
</gene>
<comment type="caution">
    <text evidence="12">The sequence shown here is derived from an EMBL/GenBank/DDBJ whole genome shotgun (WGS) entry which is preliminary data.</text>
</comment>
<dbReference type="InterPro" id="IPR016071">
    <property type="entry name" value="Staphylococal_nuclease_OB-fold"/>
</dbReference>
<comment type="similarity">
    <text evidence="3">Belongs to the LCL3 family.</text>
</comment>
<accession>A0A507BDL5</accession>
<dbReference type="PANTHER" id="PTHR12302:SF3">
    <property type="entry name" value="SERINE_THREONINE-PROTEIN KINASE 31"/>
    <property type="match status" value="1"/>
</dbReference>
<dbReference type="EMBL" id="SKBQ01000164">
    <property type="protein sequence ID" value="TPX16794.1"/>
    <property type="molecule type" value="Genomic_DNA"/>
</dbReference>
<protein>
    <recommendedName>
        <fullName evidence="4">Probable endonuclease LCL3</fullName>
    </recommendedName>
    <alternativeName>
        <fullName evidence="5">Probable endonuclease lcl3</fullName>
    </alternativeName>
</protein>
<dbReference type="GO" id="GO:0016787">
    <property type="term" value="F:hydrolase activity"/>
    <property type="evidence" value="ECO:0007669"/>
    <property type="project" value="UniProtKB-KW"/>
</dbReference>
<dbReference type="Gene3D" id="2.40.50.90">
    <property type="match status" value="1"/>
</dbReference>
<evidence type="ECO:0000313" key="12">
    <source>
        <dbReference type="EMBL" id="TPX16794.1"/>
    </source>
</evidence>
<dbReference type="GeneID" id="41979822"/>
<dbReference type="InParanoid" id="A0A507BDL5"/>
<evidence type="ECO:0000256" key="4">
    <source>
        <dbReference type="ARBA" id="ARBA00013404"/>
    </source>
</evidence>
<dbReference type="PANTHER" id="PTHR12302">
    <property type="entry name" value="EBNA2 BINDING PROTEIN P100"/>
    <property type="match status" value="1"/>
</dbReference>
<evidence type="ECO:0000256" key="3">
    <source>
        <dbReference type="ARBA" id="ARBA00005435"/>
    </source>
</evidence>
<comment type="subcellular location">
    <subcellularLocation>
        <location evidence="1">Membrane</location>
        <topology evidence="1">Single-pass membrane protein</topology>
    </subcellularLocation>
    <subcellularLocation>
        <location evidence="2">Mitochondrion</location>
    </subcellularLocation>
</comment>
<feature type="region of interest" description="Disordered" evidence="10">
    <location>
        <begin position="1"/>
        <end position="51"/>
    </location>
</feature>
<feature type="compositionally biased region" description="Low complexity" evidence="10">
    <location>
        <begin position="1"/>
        <end position="29"/>
    </location>
</feature>
<keyword evidence="9" id="KW-0106">Calcium</keyword>
<dbReference type="GO" id="GO:0016020">
    <property type="term" value="C:membrane"/>
    <property type="evidence" value="ECO:0007669"/>
    <property type="project" value="UniProtKB-SubCell"/>
</dbReference>
<dbReference type="RefSeq" id="XP_030998505.1">
    <property type="nucleotide sequence ID" value="XM_031135209.1"/>
</dbReference>
<dbReference type="OrthoDB" id="430293at2759"/>
<proteinExistence type="inferred from homology"/>
<dbReference type="GO" id="GO:0005739">
    <property type="term" value="C:mitochondrion"/>
    <property type="evidence" value="ECO:0007669"/>
    <property type="project" value="UniProtKB-SubCell"/>
</dbReference>
<evidence type="ECO:0000256" key="7">
    <source>
        <dbReference type="ARBA" id="ARBA00022759"/>
    </source>
</evidence>
<name>A0A507BDL5_9PEZI</name>
<feature type="domain" description="TNase-like" evidence="11">
    <location>
        <begin position="104"/>
        <end position="285"/>
    </location>
</feature>
<dbReference type="SUPFAM" id="SSF50199">
    <property type="entry name" value="Staphylococcal nuclease"/>
    <property type="match status" value="1"/>
</dbReference>
<evidence type="ECO:0000256" key="8">
    <source>
        <dbReference type="ARBA" id="ARBA00022801"/>
    </source>
</evidence>
<dbReference type="FunCoup" id="A0A507BDL5">
    <property type="interactions" value="10"/>
</dbReference>
<evidence type="ECO:0000256" key="10">
    <source>
        <dbReference type="SAM" id="MobiDB-lite"/>
    </source>
</evidence>
<sequence>MPWPGKSPGSSPSGEQSPPATATSTSSVDSPPPPPPPPPSPGKKPRSWNDSLNATDWQHFKEPRNWVPTLLLTATVLGSLQFYRSYLRRIPGTDHIRPDFFRRRSLFGRVTSVGDGDNFHMFHTPGGRWAGWGWARSVPKERKELKGRTLTEPFFSLFIFADNDVPLPPHQIPVRIAGIDAPEGAHFGRPAQPFAAEALAFLSSYLLHRPVRARIYKRDQYDRVVATVWVRRWLLFRRDVGLEMLRRGLATTYEAKSGAEFGGLEDQYRAAEAKAKARRRGMWGGKGVFESPREYKRKIAEGEGRKF</sequence>
<dbReference type="Proteomes" id="UP000319257">
    <property type="component" value="Unassembled WGS sequence"/>
</dbReference>
<dbReference type="InterPro" id="IPR035437">
    <property type="entry name" value="SNase_OB-fold_sf"/>
</dbReference>
<feature type="compositionally biased region" description="Pro residues" evidence="10">
    <location>
        <begin position="30"/>
        <end position="42"/>
    </location>
</feature>
<evidence type="ECO:0000256" key="6">
    <source>
        <dbReference type="ARBA" id="ARBA00022722"/>
    </source>
</evidence>
<evidence type="ECO:0000256" key="9">
    <source>
        <dbReference type="ARBA" id="ARBA00022837"/>
    </source>
</evidence>
<evidence type="ECO:0000313" key="13">
    <source>
        <dbReference type="Proteomes" id="UP000319257"/>
    </source>
</evidence>
<dbReference type="Pfam" id="PF00565">
    <property type="entry name" value="SNase"/>
    <property type="match status" value="1"/>
</dbReference>
<evidence type="ECO:0000256" key="2">
    <source>
        <dbReference type="ARBA" id="ARBA00004173"/>
    </source>
</evidence>
<keyword evidence="8" id="KW-0378">Hydrolase</keyword>
<keyword evidence="7" id="KW-0255">Endonuclease</keyword>
<reference evidence="12 13" key="1">
    <citation type="submission" date="2019-06" db="EMBL/GenBank/DDBJ databases">
        <title>Draft genome sequence of the filamentous fungus Phialemoniopsis curvata isolated from diesel fuel.</title>
        <authorList>
            <person name="Varaljay V.A."/>
            <person name="Lyon W.J."/>
            <person name="Crouch A.L."/>
            <person name="Drake C.E."/>
            <person name="Hollomon J.M."/>
            <person name="Nadeau L.J."/>
            <person name="Nunn H.S."/>
            <person name="Stevenson B.S."/>
            <person name="Bojanowski C.L."/>
            <person name="Crookes-Goodson W.J."/>
        </authorList>
    </citation>
    <scope>NUCLEOTIDE SEQUENCE [LARGE SCALE GENOMIC DNA]</scope>
    <source>
        <strain evidence="12 13">D216</strain>
    </source>
</reference>
<evidence type="ECO:0000256" key="5">
    <source>
        <dbReference type="ARBA" id="ARBA00014651"/>
    </source>
</evidence>
<dbReference type="SMART" id="SM00318">
    <property type="entry name" value="SNc"/>
    <property type="match status" value="1"/>
</dbReference>
<dbReference type="PROSITE" id="PS50830">
    <property type="entry name" value="TNASE_3"/>
    <property type="match status" value="1"/>
</dbReference>
<dbReference type="AlphaFoldDB" id="A0A507BDL5"/>
<keyword evidence="6" id="KW-0540">Nuclease</keyword>
<keyword evidence="13" id="KW-1185">Reference proteome</keyword>
<dbReference type="STRING" id="1093900.A0A507BDL5"/>